<evidence type="ECO:0000259" key="2">
    <source>
        <dbReference type="SMART" id="SM00474"/>
    </source>
</evidence>
<dbReference type="InterPro" id="IPR002782">
    <property type="entry name" value="Mut7-C_RNAse_dom"/>
</dbReference>
<sequence>MLEEVPTLSPAVAFLSHFKELEDHFEPAEILVILMNANQYGLAEKWAFKLSKDLQVELVRICSEQAKLKEAAKAVRHFSLQEVFPNVEKAYRQQTLGKMIDRQQWSVAATFVGEDSELQSRLVQGMVEVGELTLAEDYRKQFNLPKELVAADAASLHAAAAARAEKFLPLPLPTDAVHFVDDEAGVARAAALLLGQDAVGLDVEWKPNCLQGGGNHPASTLQVASRDAAFVFDLLVLHTSQALDDCLTQLMSSRSIVKLGCALGGDWQKLASSYPRMRSFHGAQHLLELKQAWQCWLQQQPNRQVTSRRLSQRKGDLVSLSTMAENVLGKPLDKSMQVSNWEARPLSSRQLTYAALDAHVLVQIYDVLRAPAHPISSAQLSSFIFSITPPRPRLTSPTAPLRSKQPPVSSSAEQQQQQQLLEISTSDARSNGSNHSPSPQHQQQPVPDRPSERALEQVSADPPHAAAVSSAREYSNAPSSSLMGIPNMPSLPGPQAGSALADPAPSWGSHTSSSTQSLTTAARAIQLPLRTAAGPFTEVPSRDQSSGNTGVASCPPAIVSCLEQKGIKRAFHQIPAAEGRLRSTRDAAAVLGVAHDRMVKAMAVLAAGQPWVVLLPGSRRLSFQKVAECLACSQGDLRLASAEECSAAFAYQPGNLPPCGYPPDVGVLLDASLLQAPCSQPHPARPPQQLADGSPQKNSILNTNHACDTSIDGSRASGAEGQPCTSGPTISNACNTDCSQGSAASRASRKQQWTEAQGALEAMMQSPTSRAHSAATGSPFHADPGFCQPSQPMRQALNDTEHIQVNCASRKANQDPGGTDMHTLLNCLAASAAESSCSEQAQQVEQAASISNVQQSLHAEARLSVEAASMPDASSSSQAAAAHHPLDGMQPGKAPQTTQPRSKQSPCIPASPGSASQEEHQAGSARPLEVPHSRPLPHGQQQELNHLYTPDSPASPDHWQHGACSMQAAPHQTLTYLCAQPSHLLYCGAGVGGAVLQLTQQQLLDVSKGRVGAYCQPTGRVGSTPLGTAQMAAQSARQNDASTGGNSSSSISPWATDVQQMAHQQLPDTAAGVSGERQQGIEGNARPPAVFMLDSMCSRLCRWLRCLGVDAEFVDPQVARDKVPDISEASGREGRVFLTRDSKLAGRRGVGALFLLGSDNTEEQLQDIVQHFGIRYDVRQAMSRCSRCNAAAFERVDPKEEARAHVPKHVFNTVSSFWRCVGKSAQTFRGLPH</sequence>
<dbReference type="InterPro" id="IPR052408">
    <property type="entry name" value="Exonuclease_MUT-7-like"/>
</dbReference>
<feature type="region of interest" description="Disordered" evidence="1">
    <location>
        <begin position="391"/>
        <end position="518"/>
    </location>
</feature>
<dbReference type="Gene3D" id="3.30.420.10">
    <property type="entry name" value="Ribonuclease H-like superfamily/Ribonuclease H"/>
    <property type="match status" value="1"/>
</dbReference>
<feature type="region of interest" description="Disordered" evidence="1">
    <location>
        <begin position="762"/>
        <end position="786"/>
    </location>
</feature>
<dbReference type="SUPFAM" id="SSF55826">
    <property type="entry name" value="YbaK/ProRS associated domain"/>
    <property type="match status" value="1"/>
</dbReference>
<dbReference type="GO" id="GO:0002161">
    <property type="term" value="F:aminoacyl-tRNA deacylase activity"/>
    <property type="evidence" value="ECO:0007669"/>
    <property type="project" value="InterPro"/>
</dbReference>
<keyword evidence="4" id="KW-1185">Reference proteome</keyword>
<feature type="compositionally biased region" description="Polar residues" evidence="1">
    <location>
        <begin position="420"/>
        <end position="434"/>
    </location>
</feature>
<feature type="compositionally biased region" description="Polar residues" evidence="1">
    <location>
        <begin position="695"/>
        <end position="707"/>
    </location>
</feature>
<dbReference type="SUPFAM" id="SSF53098">
    <property type="entry name" value="Ribonuclease H-like"/>
    <property type="match status" value="1"/>
</dbReference>
<accession>A0AAW1Q8J8</accession>
<organism evidence="3 4">
    <name type="scientific">Apatococcus lobatus</name>
    <dbReference type="NCBI Taxonomy" id="904363"/>
    <lineage>
        <taxon>Eukaryota</taxon>
        <taxon>Viridiplantae</taxon>
        <taxon>Chlorophyta</taxon>
        <taxon>core chlorophytes</taxon>
        <taxon>Trebouxiophyceae</taxon>
        <taxon>Chlorellales</taxon>
        <taxon>Chlorellaceae</taxon>
        <taxon>Apatococcus</taxon>
    </lineage>
</organism>
<dbReference type="SMART" id="SM00474">
    <property type="entry name" value="35EXOc"/>
    <property type="match status" value="1"/>
</dbReference>
<feature type="compositionally biased region" description="Polar residues" evidence="1">
    <location>
        <begin position="1025"/>
        <end position="1046"/>
    </location>
</feature>
<proteinExistence type="predicted"/>
<dbReference type="Gene3D" id="3.90.960.10">
    <property type="entry name" value="YbaK/aminoacyl-tRNA synthetase-associated domain"/>
    <property type="match status" value="1"/>
</dbReference>
<dbReference type="AlphaFoldDB" id="A0AAW1Q8J8"/>
<dbReference type="InterPro" id="IPR002562">
    <property type="entry name" value="3'-5'_exonuclease_dom"/>
</dbReference>
<name>A0AAW1Q8J8_9CHLO</name>
<dbReference type="Pfam" id="PF01927">
    <property type="entry name" value="Mut7-C"/>
    <property type="match status" value="1"/>
</dbReference>
<dbReference type="Pfam" id="PF01612">
    <property type="entry name" value="DNA_pol_A_exo1"/>
    <property type="match status" value="1"/>
</dbReference>
<feature type="compositionally biased region" description="Low complexity" evidence="1">
    <location>
        <begin position="435"/>
        <end position="446"/>
    </location>
</feature>
<dbReference type="PANTHER" id="PTHR47765">
    <property type="entry name" value="3'-5' EXONUCLEASE DOMAIN-CONTAINING PROTEIN"/>
    <property type="match status" value="1"/>
</dbReference>
<evidence type="ECO:0000256" key="1">
    <source>
        <dbReference type="SAM" id="MobiDB-lite"/>
    </source>
</evidence>
<dbReference type="GO" id="GO:0008408">
    <property type="term" value="F:3'-5' exonuclease activity"/>
    <property type="evidence" value="ECO:0007669"/>
    <property type="project" value="InterPro"/>
</dbReference>
<dbReference type="InterPro" id="IPR036754">
    <property type="entry name" value="YbaK/aa-tRNA-synt-asso_dom_sf"/>
</dbReference>
<dbReference type="EMBL" id="JALJOS010000073">
    <property type="protein sequence ID" value="KAK9817363.1"/>
    <property type="molecule type" value="Genomic_DNA"/>
</dbReference>
<feature type="region of interest" description="Disordered" evidence="1">
    <location>
        <begin position="678"/>
        <end position="725"/>
    </location>
</feature>
<feature type="region of interest" description="Disordered" evidence="1">
    <location>
        <begin position="867"/>
        <end position="961"/>
    </location>
</feature>
<feature type="compositionally biased region" description="Polar residues" evidence="1">
    <location>
        <begin position="472"/>
        <end position="482"/>
    </location>
</feature>
<comment type="caution">
    <text evidence="3">The sequence shown here is derived from an EMBL/GenBank/DDBJ whole genome shotgun (WGS) entry which is preliminary data.</text>
</comment>
<feature type="compositionally biased region" description="Low complexity" evidence="1">
    <location>
        <begin position="867"/>
        <end position="882"/>
    </location>
</feature>
<dbReference type="InterPro" id="IPR007214">
    <property type="entry name" value="YbaK/aa-tRNA-synth-assoc-dom"/>
</dbReference>
<feature type="region of interest" description="Disordered" evidence="1">
    <location>
        <begin position="1024"/>
        <end position="1053"/>
    </location>
</feature>
<dbReference type="Proteomes" id="UP001438707">
    <property type="component" value="Unassembled WGS sequence"/>
</dbReference>
<feature type="domain" description="3'-5' exonuclease" evidence="2">
    <location>
        <begin position="177"/>
        <end position="373"/>
    </location>
</feature>
<dbReference type="InterPro" id="IPR012337">
    <property type="entry name" value="RNaseH-like_sf"/>
</dbReference>
<dbReference type="InterPro" id="IPR036397">
    <property type="entry name" value="RNaseH_sf"/>
</dbReference>
<feature type="compositionally biased region" description="Low complexity" evidence="1">
    <location>
        <begin position="504"/>
        <end position="518"/>
    </location>
</feature>
<dbReference type="CDD" id="cd04332">
    <property type="entry name" value="YbaK_like"/>
    <property type="match status" value="1"/>
</dbReference>
<dbReference type="Pfam" id="PF04073">
    <property type="entry name" value="tRNA_edit"/>
    <property type="match status" value="1"/>
</dbReference>
<reference evidence="3 4" key="1">
    <citation type="journal article" date="2024" name="Nat. Commun.">
        <title>Phylogenomics reveals the evolutionary origins of lichenization in chlorophyte algae.</title>
        <authorList>
            <person name="Puginier C."/>
            <person name="Libourel C."/>
            <person name="Otte J."/>
            <person name="Skaloud P."/>
            <person name="Haon M."/>
            <person name="Grisel S."/>
            <person name="Petersen M."/>
            <person name="Berrin J.G."/>
            <person name="Delaux P.M."/>
            <person name="Dal Grande F."/>
            <person name="Keller J."/>
        </authorList>
    </citation>
    <scope>NUCLEOTIDE SEQUENCE [LARGE SCALE GENOMIC DNA]</scope>
    <source>
        <strain evidence="3 4">SAG 2145</strain>
    </source>
</reference>
<evidence type="ECO:0000313" key="4">
    <source>
        <dbReference type="Proteomes" id="UP001438707"/>
    </source>
</evidence>
<dbReference type="GO" id="GO:0003676">
    <property type="term" value="F:nucleic acid binding"/>
    <property type="evidence" value="ECO:0007669"/>
    <property type="project" value="InterPro"/>
</dbReference>
<feature type="compositionally biased region" description="Polar residues" evidence="1">
    <location>
        <begin position="895"/>
        <end position="905"/>
    </location>
</feature>
<protein>
    <recommendedName>
        <fullName evidence="2">3'-5' exonuclease domain-containing protein</fullName>
    </recommendedName>
</protein>
<dbReference type="PANTHER" id="PTHR47765:SF2">
    <property type="entry name" value="EXONUCLEASE MUT-7 HOMOLOG"/>
    <property type="match status" value="1"/>
</dbReference>
<gene>
    <name evidence="3" type="ORF">WJX74_003964</name>
</gene>
<evidence type="ECO:0000313" key="3">
    <source>
        <dbReference type="EMBL" id="KAK9817363.1"/>
    </source>
</evidence>